<dbReference type="Proteomes" id="UP001228113">
    <property type="component" value="Chromosome"/>
</dbReference>
<feature type="compositionally biased region" description="Low complexity" evidence="1">
    <location>
        <begin position="80"/>
        <end position="91"/>
    </location>
</feature>
<evidence type="ECO:0000256" key="1">
    <source>
        <dbReference type="SAM" id="MobiDB-lite"/>
    </source>
</evidence>
<dbReference type="InterPro" id="IPR012347">
    <property type="entry name" value="Ferritin-like"/>
</dbReference>
<keyword evidence="3" id="KW-1185">Reference proteome</keyword>
<dbReference type="SUPFAM" id="SSF47240">
    <property type="entry name" value="Ferritin-like"/>
    <property type="match status" value="1"/>
</dbReference>
<reference evidence="2" key="1">
    <citation type="journal article" date="2023" name="Int. J. Syst. Evol. Microbiol.">
        <title>Mesoterricola silvestris gen. nov., sp. nov., Mesoterricola sediminis sp. nov., Geothrix oryzae sp. nov., Geothrix edaphica sp. nov., Geothrix rubra sp. nov., and Geothrix limicola sp. nov., six novel members of Acidobacteriota isolated from soils.</title>
        <authorList>
            <person name="Itoh H."/>
            <person name="Sugisawa Y."/>
            <person name="Mise K."/>
            <person name="Xu Z."/>
            <person name="Kuniyasu M."/>
            <person name="Ushijima N."/>
            <person name="Kawano K."/>
            <person name="Kobayashi E."/>
            <person name="Shiratori Y."/>
            <person name="Masuda Y."/>
            <person name="Senoo K."/>
        </authorList>
    </citation>
    <scope>NUCLEOTIDE SEQUENCE</scope>
    <source>
        <strain evidence="2">W786</strain>
    </source>
</reference>
<dbReference type="AlphaFoldDB" id="A0AA48HCS6"/>
<dbReference type="EMBL" id="AP027081">
    <property type="protein sequence ID" value="BDU75903.1"/>
    <property type="molecule type" value="Genomic_DNA"/>
</dbReference>
<dbReference type="KEGG" id="msea:METESE_08610"/>
<protein>
    <recommendedName>
        <fullName evidence="4">Rubrerythrin</fullName>
    </recommendedName>
</protein>
<evidence type="ECO:0000313" key="2">
    <source>
        <dbReference type="EMBL" id="BDU75903.1"/>
    </source>
</evidence>
<feature type="region of interest" description="Disordered" evidence="1">
    <location>
        <begin position="80"/>
        <end position="100"/>
    </location>
</feature>
<dbReference type="Gene3D" id="1.20.1260.10">
    <property type="match status" value="1"/>
</dbReference>
<organism evidence="2 3">
    <name type="scientific">Mesoterricola sediminis</name>
    <dbReference type="NCBI Taxonomy" id="2927980"/>
    <lineage>
        <taxon>Bacteria</taxon>
        <taxon>Pseudomonadati</taxon>
        <taxon>Acidobacteriota</taxon>
        <taxon>Holophagae</taxon>
        <taxon>Holophagales</taxon>
        <taxon>Holophagaceae</taxon>
        <taxon>Mesoterricola</taxon>
    </lineage>
</organism>
<dbReference type="InterPro" id="IPR009078">
    <property type="entry name" value="Ferritin-like_SF"/>
</dbReference>
<sequence length="172" mass="19284">MDLSQALTQAIEHERNIRDHYANASRQTEDPHGKRIFAILAREEQGHLEHLESRLAEWQTTGAVTAAEVPTLLPPPSQLAEAAQKAAAAPRPATPPGSGFPELEFLKEALELERTTSAFYQRMVAGLEPRHRPLFDRFLDIEDGHVTLVQAEIDALVGHGHWFDFMEFSLEL</sequence>
<dbReference type="RefSeq" id="WP_243346636.1">
    <property type="nucleotide sequence ID" value="NZ_AP027081.1"/>
</dbReference>
<name>A0AA48HCS6_9BACT</name>
<evidence type="ECO:0008006" key="4">
    <source>
        <dbReference type="Google" id="ProtNLM"/>
    </source>
</evidence>
<gene>
    <name evidence="2" type="ORF">METESE_08610</name>
</gene>
<evidence type="ECO:0000313" key="3">
    <source>
        <dbReference type="Proteomes" id="UP001228113"/>
    </source>
</evidence>
<proteinExistence type="predicted"/>
<accession>A0AA48HCS6</accession>